<dbReference type="PROSITE" id="PS50109">
    <property type="entry name" value="HIS_KIN"/>
    <property type="match status" value="1"/>
</dbReference>
<evidence type="ECO:0000256" key="14">
    <source>
        <dbReference type="RuleBase" id="RU364088"/>
    </source>
</evidence>
<dbReference type="OrthoDB" id="9813151at2"/>
<keyword evidence="6 14" id="KW-0808">Transferase</keyword>
<dbReference type="CDD" id="cd06225">
    <property type="entry name" value="HAMP"/>
    <property type="match status" value="1"/>
</dbReference>
<evidence type="ECO:0000256" key="2">
    <source>
        <dbReference type="ARBA" id="ARBA00004429"/>
    </source>
</evidence>
<dbReference type="GO" id="GO:0000155">
    <property type="term" value="F:phosphorelay sensor kinase activity"/>
    <property type="evidence" value="ECO:0007669"/>
    <property type="project" value="InterPro"/>
</dbReference>
<dbReference type="InterPro" id="IPR005467">
    <property type="entry name" value="His_kinase_dom"/>
</dbReference>
<feature type="domain" description="HAMP" evidence="16">
    <location>
        <begin position="191"/>
        <end position="244"/>
    </location>
</feature>
<dbReference type="PANTHER" id="PTHR45436:SF15">
    <property type="entry name" value="SENSOR HISTIDINE KINASE CUSS"/>
    <property type="match status" value="1"/>
</dbReference>
<keyword evidence="4 14" id="KW-0997">Cell inner membrane</keyword>
<sequence length="467" mass="51485">MTFRLPNTIAVRTSLLFTLLAAGVLIVMGLMIRSSVSHHFNELDSALLEGKLELIHHILLDNAMPDDVARIQQLSNALVGHHDLVVRVDRPAGHTFFAEGHTAIPDQTLLEPQLSRSKQAFKLSAWIADGISYQGFAAQLPTGINNEGFVVAIGTETTHHQLFLHDFERQLALVGGSGLLLIALLSWLAARRGLRPVQTMAVVAEGISAQQLQQRLNSESVPLELQPLARAFNAMLDRLGDSLQRLSDFSSDLAHELRTPINNLMTQTQVSLAKPRTAQDYQEILYSSLEEYERLARMISDMLFLAKADNGLMMPNQQTIELSAEIDALLEFYDALAAEKSIHLHREGHGVILGDSLMIRRAFSNLLSNAIRHTPAGGSITLSITQEENTRTVHIENTGADIPPEQIPRIFDRFYRGDASRQRTDEGAGLGLAITKSIIHAHHGDVYVSSGQGKTRFSVTLPIVMSK</sequence>
<keyword evidence="9 14" id="KW-0418">Kinase</keyword>
<evidence type="ECO:0000256" key="5">
    <source>
        <dbReference type="ARBA" id="ARBA00022553"/>
    </source>
</evidence>
<proteinExistence type="predicted"/>
<keyword evidence="12 14" id="KW-0902">Two-component regulatory system</keyword>
<dbReference type="EC" id="2.7.13.3" evidence="14"/>
<dbReference type="NCBIfam" id="TIGR01386">
    <property type="entry name" value="cztS_silS_copS"/>
    <property type="match status" value="1"/>
</dbReference>
<evidence type="ECO:0000256" key="3">
    <source>
        <dbReference type="ARBA" id="ARBA00022475"/>
    </source>
</evidence>
<dbReference type="InterPro" id="IPR003594">
    <property type="entry name" value="HATPase_dom"/>
</dbReference>
<keyword evidence="11 14" id="KW-1133">Transmembrane helix</keyword>
<dbReference type="Proteomes" id="UP000244223">
    <property type="component" value="Unassembled WGS sequence"/>
</dbReference>
<evidence type="ECO:0000259" key="15">
    <source>
        <dbReference type="PROSITE" id="PS50109"/>
    </source>
</evidence>
<evidence type="ECO:0000256" key="10">
    <source>
        <dbReference type="ARBA" id="ARBA00022840"/>
    </source>
</evidence>
<feature type="transmembrane region" description="Helical" evidence="14">
    <location>
        <begin position="12"/>
        <end position="32"/>
    </location>
</feature>
<evidence type="ECO:0000256" key="1">
    <source>
        <dbReference type="ARBA" id="ARBA00000085"/>
    </source>
</evidence>
<evidence type="ECO:0000256" key="9">
    <source>
        <dbReference type="ARBA" id="ARBA00022777"/>
    </source>
</evidence>
<keyword evidence="8 14" id="KW-0547">Nucleotide-binding</keyword>
<evidence type="ECO:0000313" key="18">
    <source>
        <dbReference type="Proteomes" id="UP000244223"/>
    </source>
</evidence>
<evidence type="ECO:0000313" key="17">
    <source>
        <dbReference type="EMBL" id="PTQ88538.1"/>
    </source>
</evidence>
<dbReference type="RefSeq" id="WP_107866176.1">
    <property type="nucleotide sequence ID" value="NZ_QAON01000011.1"/>
</dbReference>
<feature type="transmembrane region" description="Helical" evidence="14">
    <location>
        <begin position="171"/>
        <end position="190"/>
    </location>
</feature>
<dbReference type="InterPro" id="IPR003661">
    <property type="entry name" value="HisK_dim/P_dom"/>
</dbReference>
<keyword evidence="18" id="KW-1185">Reference proteome</keyword>
<name>A0A2T5IX53_9GAMM</name>
<keyword evidence="10 14" id="KW-0067">ATP-binding</keyword>
<dbReference type="InterPro" id="IPR003660">
    <property type="entry name" value="HAMP_dom"/>
</dbReference>
<dbReference type="Pfam" id="PF02518">
    <property type="entry name" value="HATPase_c"/>
    <property type="match status" value="1"/>
</dbReference>
<dbReference type="SUPFAM" id="SSF55874">
    <property type="entry name" value="ATPase domain of HSP90 chaperone/DNA topoisomerase II/histidine kinase"/>
    <property type="match status" value="1"/>
</dbReference>
<dbReference type="GO" id="GO:0005524">
    <property type="term" value="F:ATP binding"/>
    <property type="evidence" value="ECO:0007669"/>
    <property type="project" value="UniProtKB-KW"/>
</dbReference>
<dbReference type="InterPro" id="IPR036097">
    <property type="entry name" value="HisK_dim/P_sf"/>
</dbReference>
<comment type="function">
    <text evidence="14">Member of a two-component regulatory system.</text>
</comment>
<evidence type="ECO:0000259" key="16">
    <source>
        <dbReference type="PROSITE" id="PS50885"/>
    </source>
</evidence>
<dbReference type="Pfam" id="PF00672">
    <property type="entry name" value="HAMP"/>
    <property type="match status" value="1"/>
</dbReference>
<dbReference type="PRINTS" id="PR00344">
    <property type="entry name" value="BCTRLSENSOR"/>
</dbReference>
<evidence type="ECO:0000256" key="4">
    <source>
        <dbReference type="ARBA" id="ARBA00022519"/>
    </source>
</evidence>
<feature type="domain" description="Histidine kinase" evidence="15">
    <location>
        <begin position="252"/>
        <end position="465"/>
    </location>
</feature>
<dbReference type="GO" id="GO:0005886">
    <property type="term" value="C:plasma membrane"/>
    <property type="evidence" value="ECO:0007669"/>
    <property type="project" value="UniProtKB-SubCell"/>
</dbReference>
<dbReference type="InterPro" id="IPR036890">
    <property type="entry name" value="HATPase_C_sf"/>
</dbReference>
<evidence type="ECO:0000256" key="12">
    <source>
        <dbReference type="ARBA" id="ARBA00023012"/>
    </source>
</evidence>
<comment type="subcellular location">
    <subcellularLocation>
        <location evidence="2">Cell inner membrane</location>
        <topology evidence="2">Multi-pass membrane protein</topology>
    </subcellularLocation>
</comment>
<dbReference type="SUPFAM" id="SSF47384">
    <property type="entry name" value="Homodimeric domain of signal transducing histidine kinase"/>
    <property type="match status" value="1"/>
</dbReference>
<dbReference type="Pfam" id="PF00512">
    <property type="entry name" value="HisKA"/>
    <property type="match status" value="1"/>
</dbReference>
<dbReference type="InterPro" id="IPR050428">
    <property type="entry name" value="TCS_sensor_his_kinase"/>
</dbReference>
<comment type="catalytic activity">
    <reaction evidence="1 14">
        <text>ATP + protein L-histidine = ADP + protein N-phospho-L-histidine.</text>
        <dbReference type="EC" id="2.7.13.3"/>
    </reaction>
</comment>
<reference evidence="17 18" key="1">
    <citation type="submission" date="2018-04" db="EMBL/GenBank/DDBJ databases">
        <title>Genomic Encyclopedia of Archaeal and Bacterial Type Strains, Phase II (KMG-II): from individual species to whole genera.</title>
        <authorList>
            <person name="Goeker M."/>
        </authorList>
    </citation>
    <scope>NUCLEOTIDE SEQUENCE [LARGE SCALE GENOMIC DNA]</scope>
    <source>
        <strain evidence="17 18">DSM 5822</strain>
    </source>
</reference>
<dbReference type="PROSITE" id="PS50885">
    <property type="entry name" value="HAMP"/>
    <property type="match status" value="1"/>
</dbReference>
<dbReference type="Pfam" id="PF21085">
    <property type="entry name" value="CusS"/>
    <property type="match status" value="1"/>
</dbReference>
<dbReference type="InterPro" id="IPR004358">
    <property type="entry name" value="Sig_transdc_His_kin-like_C"/>
</dbReference>
<dbReference type="FunFam" id="1.10.287.130:FF:000001">
    <property type="entry name" value="Two-component sensor histidine kinase"/>
    <property type="match status" value="1"/>
</dbReference>
<protein>
    <recommendedName>
        <fullName evidence="14">Sensor protein</fullName>
        <ecNumber evidence="14">2.7.13.3</ecNumber>
    </recommendedName>
</protein>
<dbReference type="InterPro" id="IPR048590">
    <property type="entry name" value="CusS-like_sensor"/>
</dbReference>
<gene>
    <name evidence="17" type="ORF">C8N29_11161</name>
</gene>
<organism evidence="17 18">
    <name type="scientific">Agitococcus lubricus</name>
    <dbReference type="NCBI Taxonomy" id="1077255"/>
    <lineage>
        <taxon>Bacteria</taxon>
        <taxon>Pseudomonadati</taxon>
        <taxon>Pseudomonadota</taxon>
        <taxon>Gammaproteobacteria</taxon>
        <taxon>Moraxellales</taxon>
        <taxon>Moraxellaceae</taxon>
        <taxon>Agitococcus</taxon>
    </lineage>
</organism>
<dbReference type="Gene3D" id="1.10.287.130">
    <property type="match status" value="1"/>
</dbReference>
<keyword evidence="13 14" id="KW-0472">Membrane</keyword>
<evidence type="ECO:0000256" key="13">
    <source>
        <dbReference type="ARBA" id="ARBA00023136"/>
    </source>
</evidence>
<keyword evidence="3 14" id="KW-1003">Cell membrane</keyword>
<keyword evidence="7 14" id="KW-0812">Transmembrane</keyword>
<dbReference type="EMBL" id="QAON01000011">
    <property type="protein sequence ID" value="PTQ88538.1"/>
    <property type="molecule type" value="Genomic_DNA"/>
</dbReference>
<accession>A0A2T5IX53</accession>
<evidence type="ECO:0000256" key="6">
    <source>
        <dbReference type="ARBA" id="ARBA00022679"/>
    </source>
</evidence>
<dbReference type="Gene3D" id="6.10.340.10">
    <property type="match status" value="1"/>
</dbReference>
<dbReference type="InterPro" id="IPR006290">
    <property type="entry name" value="CztS_silS_copS"/>
</dbReference>
<evidence type="ECO:0000256" key="8">
    <source>
        <dbReference type="ARBA" id="ARBA00022741"/>
    </source>
</evidence>
<dbReference type="SMART" id="SM00387">
    <property type="entry name" value="HATPase_c"/>
    <property type="match status" value="1"/>
</dbReference>
<keyword evidence="5" id="KW-0597">Phosphoprotein</keyword>
<dbReference type="FunFam" id="3.30.565.10:FF:000006">
    <property type="entry name" value="Sensor histidine kinase WalK"/>
    <property type="match status" value="1"/>
</dbReference>
<dbReference type="CDD" id="cd00082">
    <property type="entry name" value="HisKA"/>
    <property type="match status" value="1"/>
</dbReference>
<evidence type="ECO:0000256" key="7">
    <source>
        <dbReference type="ARBA" id="ARBA00022692"/>
    </source>
</evidence>
<dbReference type="SMART" id="SM00388">
    <property type="entry name" value="HisKA"/>
    <property type="match status" value="1"/>
</dbReference>
<evidence type="ECO:0000256" key="11">
    <source>
        <dbReference type="ARBA" id="ARBA00022989"/>
    </source>
</evidence>
<dbReference type="Gene3D" id="3.30.565.10">
    <property type="entry name" value="Histidine kinase-like ATPase, C-terminal domain"/>
    <property type="match status" value="1"/>
</dbReference>
<dbReference type="AlphaFoldDB" id="A0A2T5IX53"/>
<comment type="caution">
    <text evidence="17">The sequence shown here is derived from an EMBL/GenBank/DDBJ whole genome shotgun (WGS) entry which is preliminary data.</text>
</comment>
<dbReference type="SMART" id="SM00304">
    <property type="entry name" value="HAMP"/>
    <property type="match status" value="1"/>
</dbReference>
<dbReference type="PANTHER" id="PTHR45436">
    <property type="entry name" value="SENSOR HISTIDINE KINASE YKOH"/>
    <property type="match status" value="1"/>
</dbReference>